<feature type="compositionally biased region" description="Acidic residues" evidence="1">
    <location>
        <begin position="94"/>
        <end position="107"/>
    </location>
</feature>
<feature type="compositionally biased region" description="Basic residues" evidence="1">
    <location>
        <begin position="116"/>
        <end position="134"/>
    </location>
</feature>
<keyword evidence="3" id="KW-1185">Reference proteome</keyword>
<accession>A0AAW0AJV1</accession>
<gene>
    <name evidence="2" type="ORF">R3P38DRAFT_2788364</name>
</gene>
<name>A0AAW0AJV1_9AGAR</name>
<dbReference type="Proteomes" id="UP001362999">
    <property type="component" value="Unassembled WGS sequence"/>
</dbReference>
<dbReference type="AlphaFoldDB" id="A0AAW0AJV1"/>
<feature type="compositionally biased region" description="Acidic residues" evidence="1">
    <location>
        <begin position="55"/>
        <end position="67"/>
    </location>
</feature>
<evidence type="ECO:0000313" key="3">
    <source>
        <dbReference type="Proteomes" id="UP001362999"/>
    </source>
</evidence>
<feature type="region of interest" description="Disordered" evidence="1">
    <location>
        <begin position="35"/>
        <end position="134"/>
    </location>
</feature>
<feature type="compositionally biased region" description="Low complexity" evidence="1">
    <location>
        <begin position="79"/>
        <end position="91"/>
    </location>
</feature>
<sequence>MLRLHRMQSLRRQWKSFRCRMLMIQMEDIKNVKIHQNAKQPLTADDSGPNPAAPGEEDLTPLSEDEPVAPAVRGRRRGAAPATRGRRAPTVVVPEDDNGTADDETEPVAESVQGRGRGKKRGRGTSRGRRGRGT</sequence>
<organism evidence="2 3">
    <name type="scientific">Favolaschia claudopus</name>
    <dbReference type="NCBI Taxonomy" id="2862362"/>
    <lineage>
        <taxon>Eukaryota</taxon>
        <taxon>Fungi</taxon>
        <taxon>Dikarya</taxon>
        <taxon>Basidiomycota</taxon>
        <taxon>Agaricomycotina</taxon>
        <taxon>Agaricomycetes</taxon>
        <taxon>Agaricomycetidae</taxon>
        <taxon>Agaricales</taxon>
        <taxon>Marasmiineae</taxon>
        <taxon>Mycenaceae</taxon>
        <taxon>Favolaschia</taxon>
    </lineage>
</organism>
<comment type="caution">
    <text evidence="2">The sequence shown here is derived from an EMBL/GenBank/DDBJ whole genome shotgun (WGS) entry which is preliminary data.</text>
</comment>
<reference evidence="2 3" key="1">
    <citation type="journal article" date="2024" name="J Genomics">
        <title>Draft genome sequencing and assembly of Favolaschia claudopus CIRM-BRFM 2984 isolated from oak limbs.</title>
        <authorList>
            <person name="Navarro D."/>
            <person name="Drula E."/>
            <person name="Chaduli D."/>
            <person name="Cazenave R."/>
            <person name="Ahrendt S."/>
            <person name="Wang J."/>
            <person name="Lipzen A."/>
            <person name="Daum C."/>
            <person name="Barry K."/>
            <person name="Grigoriev I.V."/>
            <person name="Favel A."/>
            <person name="Rosso M.N."/>
            <person name="Martin F."/>
        </authorList>
    </citation>
    <scope>NUCLEOTIDE SEQUENCE [LARGE SCALE GENOMIC DNA]</scope>
    <source>
        <strain evidence="2 3">CIRM-BRFM 2984</strain>
    </source>
</reference>
<proteinExistence type="predicted"/>
<evidence type="ECO:0000313" key="2">
    <source>
        <dbReference type="EMBL" id="KAK7013461.1"/>
    </source>
</evidence>
<protein>
    <submittedName>
        <fullName evidence="2">Uncharacterized protein</fullName>
    </submittedName>
</protein>
<evidence type="ECO:0000256" key="1">
    <source>
        <dbReference type="SAM" id="MobiDB-lite"/>
    </source>
</evidence>
<dbReference type="EMBL" id="JAWWNJ010000059">
    <property type="protein sequence ID" value="KAK7013461.1"/>
    <property type="molecule type" value="Genomic_DNA"/>
</dbReference>